<accession>A0A6A2ZTG6</accession>
<dbReference type="AlphaFoldDB" id="A0A6A2ZTG6"/>
<evidence type="ECO:0000313" key="8">
    <source>
        <dbReference type="Proteomes" id="UP000436088"/>
    </source>
</evidence>
<dbReference type="InterPro" id="IPR017930">
    <property type="entry name" value="Myb_dom"/>
</dbReference>
<dbReference type="PANTHER" id="PTHR31314">
    <property type="entry name" value="MYB FAMILY TRANSCRIPTION FACTOR PHL7-LIKE"/>
    <property type="match status" value="1"/>
</dbReference>
<dbReference type="PANTHER" id="PTHR31314:SF168">
    <property type="entry name" value="MYB-LIKE HTH TRANSCRIPTIONAL REGULATOR FAMILY PROTEIN"/>
    <property type="match status" value="1"/>
</dbReference>
<dbReference type="GO" id="GO:0003677">
    <property type="term" value="F:DNA binding"/>
    <property type="evidence" value="ECO:0007669"/>
    <property type="project" value="InterPro"/>
</dbReference>
<name>A0A6A2ZTG6_HIBSY</name>
<dbReference type="InterPro" id="IPR046955">
    <property type="entry name" value="PHR1-like"/>
</dbReference>
<evidence type="ECO:0000256" key="5">
    <source>
        <dbReference type="SAM" id="MobiDB-lite"/>
    </source>
</evidence>
<keyword evidence="3" id="KW-0804">Transcription</keyword>
<dbReference type="InterPro" id="IPR009057">
    <property type="entry name" value="Homeodomain-like_sf"/>
</dbReference>
<evidence type="ECO:0000256" key="4">
    <source>
        <dbReference type="ARBA" id="ARBA00023242"/>
    </source>
</evidence>
<dbReference type="Proteomes" id="UP000436088">
    <property type="component" value="Unassembled WGS sequence"/>
</dbReference>
<feature type="compositionally biased region" description="Basic and acidic residues" evidence="5">
    <location>
        <begin position="18"/>
        <end position="32"/>
    </location>
</feature>
<organism evidence="7 8">
    <name type="scientific">Hibiscus syriacus</name>
    <name type="common">Rose of Sharon</name>
    <dbReference type="NCBI Taxonomy" id="106335"/>
    <lineage>
        <taxon>Eukaryota</taxon>
        <taxon>Viridiplantae</taxon>
        <taxon>Streptophyta</taxon>
        <taxon>Embryophyta</taxon>
        <taxon>Tracheophyta</taxon>
        <taxon>Spermatophyta</taxon>
        <taxon>Magnoliopsida</taxon>
        <taxon>eudicotyledons</taxon>
        <taxon>Gunneridae</taxon>
        <taxon>Pentapetalae</taxon>
        <taxon>rosids</taxon>
        <taxon>malvids</taxon>
        <taxon>Malvales</taxon>
        <taxon>Malvaceae</taxon>
        <taxon>Malvoideae</taxon>
        <taxon>Hibiscus</taxon>
    </lineage>
</organism>
<dbReference type="EMBL" id="VEPZ02001103">
    <property type="protein sequence ID" value="KAE8694836.1"/>
    <property type="molecule type" value="Genomic_DNA"/>
</dbReference>
<dbReference type="InterPro" id="IPR001005">
    <property type="entry name" value="SANT/Myb"/>
</dbReference>
<comment type="subcellular location">
    <subcellularLocation>
        <location evidence="1">Nucleus</location>
    </subcellularLocation>
</comment>
<dbReference type="FunFam" id="1.10.10.60:FF:000002">
    <property type="entry name" value="Myb family transcription factor"/>
    <property type="match status" value="1"/>
</dbReference>
<keyword evidence="2" id="KW-0805">Transcription regulation</keyword>
<evidence type="ECO:0000256" key="1">
    <source>
        <dbReference type="ARBA" id="ARBA00004123"/>
    </source>
</evidence>
<dbReference type="GO" id="GO:0003700">
    <property type="term" value="F:DNA-binding transcription factor activity"/>
    <property type="evidence" value="ECO:0007669"/>
    <property type="project" value="InterPro"/>
</dbReference>
<reference evidence="7" key="1">
    <citation type="submission" date="2019-09" db="EMBL/GenBank/DDBJ databases">
        <title>Draft genome information of white flower Hibiscus syriacus.</title>
        <authorList>
            <person name="Kim Y.-M."/>
        </authorList>
    </citation>
    <scope>NUCLEOTIDE SEQUENCE [LARGE SCALE GENOMIC DNA]</scope>
    <source>
        <strain evidence="7">YM2019G1</strain>
    </source>
</reference>
<keyword evidence="8" id="KW-1185">Reference proteome</keyword>
<evidence type="ECO:0000256" key="2">
    <source>
        <dbReference type="ARBA" id="ARBA00023015"/>
    </source>
</evidence>
<dbReference type="PROSITE" id="PS51294">
    <property type="entry name" value="HTH_MYB"/>
    <property type="match status" value="1"/>
</dbReference>
<protein>
    <recommendedName>
        <fullName evidence="6">HTH myb-type domain-containing protein</fullName>
    </recommendedName>
</protein>
<dbReference type="SUPFAM" id="SSF46689">
    <property type="entry name" value="Homeodomain-like"/>
    <property type="match status" value="1"/>
</dbReference>
<dbReference type="NCBIfam" id="TIGR01557">
    <property type="entry name" value="myb_SHAQKYF"/>
    <property type="match status" value="1"/>
</dbReference>
<proteinExistence type="predicted"/>
<feature type="domain" description="HTH myb-type" evidence="6">
    <location>
        <begin position="58"/>
        <end position="118"/>
    </location>
</feature>
<evidence type="ECO:0000256" key="3">
    <source>
        <dbReference type="ARBA" id="ARBA00023163"/>
    </source>
</evidence>
<dbReference type="Gene3D" id="1.10.10.60">
    <property type="entry name" value="Homeodomain-like"/>
    <property type="match status" value="1"/>
</dbReference>
<dbReference type="Pfam" id="PF00249">
    <property type="entry name" value="Myb_DNA-binding"/>
    <property type="match status" value="1"/>
</dbReference>
<dbReference type="GO" id="GO:0005634">
    <property type="term" value="C:nucleus"/>
    <property type="evidence" value="ECO:0007669"/>
    <property type="project" value="UniProtKB-SubCell"/>
</dbReference>
<feature type="region of interest" description="Disordered" evidence="5">
    <location>
        <begin position="1"/>
        <end position="62"/>
    </location>
</feature>
<evidence type="ECO:0000259" key="6">
    <source>
        <dbReference type="PROSITE" id="PS51294"/>
    </source>
</evidence>
<dbReference type="InterPro" id="IPR006447">
    <property type="entry name" value="Myb_dom_plants"/>
</dbReference>
<comment type="caution">
    <text evidence="7">The sequence shown here is derived from an EMBL/GenBank/DDBJ whole genome shotgun (WGS) entry which is preliminary data.</text>
</comment>
<feature type="compositionally biased region" description="Polar residues" evidence="5">
    <location>
        <begin position="34"/>
        <end position="51"/>
    </location>
</feature>
<evidence type="ECO:0000313" key="7">
    <source>
        <dbReference type="EMBL" id="KAE8694836.1"/>
    </source>
</evidence>
<gene>
    <name evidence="7" type="ORF">F3Y22_tig00110770pilonHSYRG00052</name>
</gene>
<sequence length="265" mass="29472">MVSFDSFEDSRTSLNSNNKDKDDKNDCYKPRNGESWSNGSVEENGKKTISGSVRPYNRSKTPRLRWTPDLHLRFVHAVESLGGQERATPKLVLQLMNIKGLSIAHVKSHLQMYRSKKIDDPNQGNYLPMSHGFNNWNPSSSRDGQNVYSSVAEKLFQSCNNNNSLSFSSTQAIRPSRTMCSIFFTHRGTLKRKTTESNNINQDIDLNLSLKLATTANNDGVEKGFDDSTFSLSLASSSSSFSRLSGGDGKKQARTTIASTLDLTL</sequence>
<keyword evidence="4" id="KW-0539">Nucleus</keyword>